<dbReference type="Proteomes" id="UP001311799">
    <property type="component" value="Unassembled WGS sequence"/>
</dbReference>
<dbReference type="InterPro" id="IPR040371">
    <property type="entry name" value="RMC1"/>
</dbReference>
<dbReference type="GO" id="GO:0035658">
    <property type="term" value="C:Mon1-Ccz1 complex"/>
    <property type="evidence" value="ECO:0007669"/>
    <property type="project" value="InterPro"/>
</dbReference>
<feature type="region of interest" description="Disordered" evidence="1">
    <location>
        <begin position="370"/>
        <end position="394"/>
    </location>
</feature>
<evidence type="ECO:0000313" key="3">
    <source>
        <dbReference type="Proteomes" id="UP001311799"/>
    </source>
</evidence>
<proteinExistence type="predicted"/>
<dbReference type="GO" id="GO:0005765">
    <property type="term" value="C:lysosomal membrane"/>
    <property type="evidence" value="ECO:0007669"/>
    <property type="project" value="TreeGrafter"/>
</dbReference>
<gene>
    <name evidence="2" type="ORF">RS030_162539</name>
</gene>
<comment type="caution">
    <text evidence="2">The sequence shown here is derived from an EMBL/GenBank/DDBJ whole genome shotgun (WGS) entry which is preliminary data.</text>
</comment>
<keyword evidence="3" id="KW-1185">Reference proteome</keyword>
<dbReference type="PANTHER" id="PTHR12897">
    <property type="entry name" value="COLON CANCER-ASSOCIATED PROTEIN MIC1"/>
    <property type="match status" value="1"/>
</dbReference>
<dbReference type="AlphaFoldDB" id="A0AAV9Y1U1"/>
<organism evidence="2 3">
    <name type="scientific">Cryptosporidium xiaoi</name>
    <dbReference type="NCBI Taxonomy" id="659607"/>
    <lineage>
        <taxon>Eukaryota</taxon>
        <taxon>Sar</taxon>
        <taxon>Alveolata</taxon>
        <taxon>Apicomplexa</taxon>
        <taxon>Conoidasida</taxon>
        <taxon>Coccidia</taxon>
        <taxon>Eucoccidiorida</taxon>
        <taxon>Eimeriorina</taxon>
        <taxon>Cryptosporidiidae</taxon>
        <taxon>Cryptosporidium</taxon>
    </lineage>
</organism>
<evidence type="ECO:0000256" key="1">
    <source>
        <dbReference type="SAM" id="MobiDB-lite"/>
    </source>
</evidence>
<dbReference type="PANTHER" id="PTHR12897:SF4">
    <property type="entry name" value="REGULATOR OF MON1-CCZ1 COMPLEX"/>
    <property type="match status" value="1"/>
</dbReference>
<dbReference type="GO" id="GO:0031902">
    <property type="term" value="C:late endosome membrane"/>
    <property type="evidence" value="ECO:0007669"/>
    <property type="project" value="TreeGrafter"/>
</dbReference>
<dbReference type="EMBL" id="JAWDEY010000007">
    <property type="protein sequence ID" value="KAK6590329.1"/>
    <property type="molecule type" value="Genomic_DNA"/>
</dbReference>
<feature type="compositionally biased region" description="Low complexity" evidence="1">
    <location>
        <begin position="966"/>
        <end position="983"/>
    </location>
</feature>
<dbReference type="GO" id="GO:0010506">
    <property type="term" value="P:regulation of autophagy"/>
    <property type="evidence" value="ECO:0007669"/>
    <property type="project" value="InterPro"/>
</dbReference>
<reference evidence="2 3" key="1">
    <citation type="submission" date="2023-10" db="EMBL/GenBank/DDBJ databases">
        <title>Comparative genomics analysis reveals potential genetic determinants of host preference in Cryptosporidium xiaoi.</title>
        <authorList>
            <person name="Xiao L."/>
            <person name="Li J."/>
        </authorList>
    </citation>
    <scope>NUCLEOTIDE SEQUENCE [LARGE SCALE GENOMIC DNA]</scope>
    <source>
        <strain evidence="2 3">52996</strain>
    </source>
</reference>
<accession>A0AAV9Y1U1</accession>
<feature type="compositionally biased region" description="Basic and acidic residues" evidence="1">
    <location>
        <begin position="384"/>
        <end position="394"/>
    </location>
</feature>
<name>A0AAV9Y1U1_9CRYT</name>
<sequence length="983" mass="115096">MILSDKGYIGLNDRLLNEYEKEEALDTVSEESIIDSQYVYFNSTNKGELLVYNKLSNVLFRVGDGTIVEYELPELYKQEFDSRPLHLLLYVKDELSQSLEKEKIDTEGYLSYILEDFGDSRKILVYRKIRIVGNKVYNGKCIYNWIENEYMECKISLNDEELRGIIWWNFDLNFLHSNNLELFLNLDDNNESIENNSQKDPSILLITSEKLRLYSLKDRSITLNWEIVEKNSRVWYNIEFQCVLLQVSQNKLLPYVNIGLKEDQRPVQLQTLELSINNNLLQKDILLISIYNNLYCMHIDNENSRISLRNLLNHENSDLVLDINDSFKEFNVIKLDNLIIVLNLHGDKTFSIYDIKLLLSKKNTKKGLSEHECSKSSNIEDSNDSERNSRHDKDSMSDGYYIVPSLFTDRFKKNTIICMYKYDNTNYYKRLAGDNRNALDSSTIVLFDSSMNLVMRIFVNRIQYSKLILSEKELLGSLVNINGKKGEKLQLLPFVLNRTFISYGNNTWDFEFINRIRELYEIEKKASSSGSSSGNNNNRNIMSLVMYVLELIKLKLDVKQDIKNIFYWLLLEMLFYMKNEPLLHNLLQYHIIHDSNRLLIELFNLYLYNTNSENEKKKVRFELDFCENEKCITCSNKISLRENYFSLKNKLWLEQICLDVAYRLRNIDIITKILMIRREYREIIKFLRFNSQQKIVFNLNDDFKVLENAILKSSKKSQASKFPIYTILYKVGTDIDELNCNPNILIDLIKQVKCWINDYNCQIDLIMDKVSLFKQKNSDNKFEKVNVFIIGKPNLHKCSVWLPELIDLDTSERNGWNEGEGDDCNSITSSDGCDCDYIFCCKSDGIHHGEHQHGYFTDDKSIGSKSELDIYDDNFRRNCQCEPESDKNNLNFYSTYESVYVSAVESNETLTNNPINDGRIIENKDIETYSSNDNLNKSILNNSGKSPILHLQSKILIQNEYDELDSSSSSYTSSSRSSFNSYE</sequence>
<feature type="region of interest" description="Disordered" evidence="1">
    <location>
        <begin position="964"/>
        <end position="983"/>
    </location>
</feature>
<evidence type="ECO:0000313" key="2">
    <source>
        <dbReference type="EMBL" id="KAK6590329.1"/>
    </source>
</evidence>
<protein>
    <submittedName>
        <fullName evidence="2">Uncharacterized protein</fullName>
    </submittedName>
</protein>